<keyword evidence="5" id="KW-0624">Polysaccharide degradation</keyword>
<dbReference type="PANTHER" id="PTHR43739">
    <property type="entry name" value="XYLOGLUCANASE (EUROFUNG)"/>
    <property type="match status" value="1"/>
</dbReference>
<keyword evidence="3" id="KW-0119">Carbohydrate metabolism</keyword>
<evidence type="ECO:0000256" key="5">
    <source>
        <dbReference type="ARBA" id="ARBA00023326"/>
    </source>
</evidence>
<dbReference type="GO" id="GO:0000272">
    <property type="term" value="P:polysaccharide catabolic process"/>
    <property type="evidence" value="ECO:0007669"/>
    <property type="project" value="UniProtKB-KW"/>
</dbReference>
<evidence type="ECO:0000256" key="4">
    <source>
        <dbReference type="ARBA" id="ARBA00023295"/>
    </source>
</evidence>
<reference evidence="7" key="1">
    <citation type="submission" date="2013-04" db="EMBL/GenBank/DDBJ databases">
        <title>Screening strategy of exocelluase from metagenomic resources using high-throughput screening (HTS) based on robot system.</title>
        <authorList>
            <person name="Ko K.-C."/>
            <person name="Han Y."/>
            <person name="Choi J."/>
            <person name="Song J."/>
        </authorList>
    </citation>
    <scope>NUCLEOTIDE SEQUENCE</scope>
</reference>
<gene>
    <name evidence="7" type="primary">celEx-BR15</name>
</gene>
<evidence type="ECO:0000256" key="3">
    <source>
        <dbReference type="ARBA" id="ARBA00023277"/>
    </source>
</evidence>
<protein>
    <submittedName>
        <fullName evidence="7">CelEx-BR15</fullName>
    </submittedName>
</protein>
<dbReference type="AlphaFoldDB" id="N0CFU5"/>
<keyword evidence="2" id="KW-0378">Hydrolase</keyword>
<evidence type="ECO:0000313" key="7">
    <source>
        <dbReference type="EMBL" id="AGK74986.1"/>
    </source>
</evidence>
<dbReference type="GO" id="GO:0010411">
    <property type="term" value="P:xyloglucan metabolic process"/>
    <property type="evidence" value="ECO:0007669"/>
    <property type="project" value="TreeGrafter"/>
</dbReference>
<sequence>MRVASIPSDPVHPCEGKLAAGTYHSECTCPTGAILHSCDPLPSYARWMLAYVLGGDMPGQGPGERLVVDPNRSSVLYVAAPSGNGLWRSTDSGVTWSKVTSFPNPGNFVQDPTDPNGYLTDNQGVYWVTFDKRTGTPGNTTQTIYTGVADLGTSIYRSTNGGATWSRIWDWTRYPNRSFRYTLDVTAAPWLKFPTTPLCGGGRPGAEVNPKLGWMTETLEIDPFNSNRFMYGTGATLFGSTNLTTWDVSTTSQIAIRVMAQGIEETAVQDLISPPAGAPLISALRDITGFRHNNVDVVPAAQMQPVRGSSVSLDYAELSPSYIVRAANGDTANCEKSLAISTDGGTTWAAVSSQPSGLTGGGSVAVSATGGGKIVWSPAGVGLFFTTGGGKTWTTSTGIPAGARVASDRVNPGKFYGFKSGTFYVSTDGGKTFAARATGLPLGGPVRFKAVPGREGDIWLAGGAEWDNTYGLWHSTDSGTSFTKLANIEEADNIGFGKAATGQTYLALYAAAQVAGVRGIFRSINAGQTWVRINDDQHQSGRAGETAITGDPRIFGRVYIGTNGRGIVYGDGQ</sequence>
<proteinExistence type="inferred from homology"/>
<dbReference type="GO" id="GO:0016798">
    <property type="term" value="F:hydrolase activity, acting on glycosyl bonds"/>
    <property type="evidence" value="ECO:0007669"/>
    <property type="project" value="UniProtKB-KW"/>
</dbReference>
<keyword evidence="1" id="KW-0732">Signal</keyword>
<evidence type="ECO:0000256" key="1">
    <source>
        <dbReference type="ARBA" id="ARBA00022729"/>
    </source>
</evidence>
<dbReference type="Gene3D" id="2.130.10.10">
    <property type="entry name" value="YVTN repeat-like/Quinoprotein amine dehydrogenase"/>
    <property type="match status" value="2"/>
</dbReference>
<dbReference type="SUPFAM" id="SSF110296">
    <property type="entry name" value="Oligoxyloglucan reducing end-specific cellobiohydrolase"/>
    <property type="match status" value="2"/>
</dbReference>
<dbReference type="EMBL" id="KC963961">
    <property type="protein sequence ID" value="AGK74986.1"/>
    <property type="molecule type" value="Genomic_DNA"/>
</dbReference>
<evidence type="ECO:0000256" key="2">
    <source>
        <dbReference type="ARBA" id="ARBA00022801"/>
    </source>
</evidence>
<organism evidence="7">
    <name type="scientific">uncultured organism</name>
    <dbReference type="NCBI Taxonomy" id="155900"/>
    <lineage>
        <taxon>unclassified sequences</taxon>
        <taxon>environmental samples</taxon>
    </lineage>
</organism>
<accession>N0CFU5</accession>
<dbReference type="InterPro" id="IPR052025">
    <property type="entry name" value="Xyloglucanase_GH74"/>
</dbReference>
<name>N0CFU5_9ZZZZ</name>
<comment type="similarity">
    <text evidence="6">Belongs to the glycosyl hydrolase 74 family.</text>
</comment>
<evidence type="ECO:0000256" key="6">
    <source>
        <dbReference type="ARBA" id="ARBA00037986"/>
    </source>
</evidence>
<dbReference type="PANTHER" id="PTHR43739:SF2">
    <property type="entry name" value="OLIGOXYLOGLUCAN-REDUCING END-SPECIFIC XYLOGLUCANASE-RELATED"/>
    <property type="match status" value="1"/>
</dbReference>
<dbReference type="InterPro" id="IPR015943">
    <property type="entry name" value="WD40/YVTN_repeat-like_dom_sf"/>
</dbReference>
<keyword evidence="4" id="KW-0326">Glycosidase</keyword>